<dbReference type="Gene3D" id="3.40.190.10">
    <property type="entry name" value="Periplasmic binding protein-like II"/>
    <property type="match status" value="2"/>
</dbReference>
<feature type="chain" id="PRO_5032540591" description="Transporter substrate-binding domain-containing protein" evidence="1">
    <location>
        <begin position="25"/>
        <end position="246"/>
    </location>
</feature>
<reference evidence="2 3" key="1">
    <citation type="submission" date="2019-11" db="EMBL/GenBank/DDBJ databases">
        <title>Novel species isolated from a subtropical stream in China.</title>
        <authorList>
            <person name="Lu H."/>
        </authorList>
    </citation>
    <scope>NUCLEOTIDE SEQUENCE [LARGE SCALE GENOMIC DNA]</scope>
    <source>
        <strain evidence="2 3">FT26W</strain>
    </source>
</reference>
<dbReference type="AlphaFoldDB" id="A0A844CYT8"/>
<keyword evidence="3" id="KW-1185">Reference proteome</keyword>
<evidence type="ECO:0000256" key="1">
    <source>
        <dbReference type="SAM" id="SignalP"/>
    </source>
</evidence>
<proteinExistence type="predicted"/>
<accession>A0A844CYT8</accession>
<evidence type="ECO:0000313" key="3">
    <source>
        <dbReference type="Proteomes" id="UP000439986"/>
    </source>
</evidence>
<dbReference type="RefSeq" id="WP_154355705.1">
    <property type="nucleotide sequence ID" value="NZ_WKJL01000001.1"/>
</dbReference>
<dbReference type="Proteomes" id="UP000439986">
    <property type="component" value="Unassembled WGS sequence"/>
</dbReference>
<organism evidence="2 3">
    <name type="scientific">Duganella aquatilis</name>
    <dbReference type="NCBI Taxonomy" id="2666082"/>
    <lineage>
        <taxon>Bacteria</taxon>
        <taxon>Pseudomonadati</taxon>
        <taxon>Pseudomonadota</taxon>
        <taxon>Betaproteobacteria</taxon>
        <taxon>Burkholderiales</taxon>
        <taxon>Oxalobacteraceae</taxon>
        <taxon>Telluria group</taxon>
        <taxon>Duganella</taxon>
    </lineage>
</organism>
<sequence length="246" mass="26877">MNPSRVRRQLLRLGLAVIPSLAGAATSKPLRMTVVDIMPWSGLDATGQPCGAIVDLVRRLSQSSGIRIDITVVPYGRAARMLIENDADLMVAVNGAHGTILPPPIAELGQEDIVLLGAPGSRYARMADLRQKTVGYLRGATFVPAFADDPAIRKYAFDSYQQGIRMLSIHRFDALIGSGRTIDYTLRHLGMTTQDMAKPFLVSHNAIVLYISSGAQTPGLLARLKTACHHLRRQRALEACLRHYLP</sequence>
<evidence type="ECO:0000313" key="2">
    <source>
        <dbReference type="EMBL" id="MRW82645.1"/>
    </source>
</evidence>
<keyword evidence="1" id="KW-0732">Signal</keyword>
<name>A0A844CYT8_9BURK</name>
<gene>
    <name evidence="2" type="ORF">GJ698_00890</name>
</gene>
<comment type="caution">
    <text evidence="2">The sequence shown here is derived from an EMBL/GenBank/DDBJ whole genome shotgun (WGS) entry which is preliminary data.</text>
</comment>
<dbReference type="EMBL" id="WKJL01000001">
    <property type="protein sequence ID" value="MRW82645.1"/>
    <property type="molecule type" value="Genomic_DNA"/>
</dbReference>
<protein>
    <recommendedName>
        <fullName evidence="4">Transporter substrate-binding domain-containing protein</fullName>
    </recommendedName>
</protein>
<evidence type="ECO:0008006" key="4">
    <source>
        <dbReference type="Google" id="ProtNLM"/>
    </source>
</evidence>
<dbReference type="SUPFAM" id="SSF53850">
    <property type="entry name" value="Periplasmic binding protein-like II"/>
    <property type="match status" value="1"/>
</dbReference>
<feature type="signal peptide" evidence="1">
    <location>
        <begin position="1"/>
        <end position="24"/>
    </location>
</feature>